<evidence type="ECO:0000256" key="5">
    <source>
        <dbReference type="ARBA" id="ARBA00022490"/>
    </source>
</evidence>
<feature type="binding site" evidence="10">
    <location>
        <position position="128"/>
    </location>
    <ligand>
        <name>L-histidine</name>
        <dbReference type="ChEBI" id="CHEBI:57595"/>
    </ligand>
</feature>
<dbReference type="PROSITE" id="PS50862">
    <property type="entry name" value="AA_TRNA_LIGASE_II"/>
    <property type="match status" value="1"/>
</dbReference>
<dbReference type="GO" id="GO:0005737">
    <property type="term" value="C:cytoplasm"/>
    <property type="evidence" value="ECO:0007669"/>
    <property type="project" value="UniProtKB-SubCell"/>
</dbReference>
<comment type="subunit">
    <text evidence="9">Heteromultimer composed of HisG and HisZ subunits.</text>
</comment>
<evidence type="ECO:0000256" key="6">
    <source>
        <dbReference type="ARBA" id="ARBA00022605"/>
    </source>
</evidence>
<gene>
    <name evidence="9 12" type="primary">hisZ</name>
    <name evidence="12" type="ORF">F8153_02065</name>
</gene>
<name>A0A833MB87_9FIRM</name>
<evidence type="ECO:0000313" key="13">
    <source>
        <dbReference type="Proteomes" id="UP000465601"/>
    </source>
</evidence>
<evidence type="ECO:0000259" key="11">
    <source>
        <dbReference type="PROSITE" id="PS50862"/>
    </source>
</evidence>
<evidence type="ECO:0000313" key="12">
    <source>
        <dbReference type="EMBL" id="KAB3532724.1"/>
    </source>
</evidence>
<evidence type="ECO:0000256" key="9">
    <source>
        <dbReference type="HAMAP-Rule" id="MF_00125"/>
    </source>
</evidence>
<protein>
    <recommendedName>
        <fullName evidence="4 9">ATP phosphoribosyltransferase regulatory subunit</fullName>
    </recommendedName>
</protein>
<feature type="binding site" evidence="10">
    <location>
        <begin position="274"/>
        <end position="275"/>
    </location>
    <ligand>
        <name>L-histidine</name>
        <dbReference type="ChEBI" id="CHEBI:57595"/>
    </ligand>
</feature>
<dbReference type="PIRSF" id="PIRSF001549">
    <property type="entry name" value="His-tRNA_synth"/>
    <property type="match status" value="1"/>
</dbReference>
<dbReference type="CDD" id="cd00773">
    <property type="entry name" value="HisRS-like_core"/>
    <property type="match status" value="1"/>
</dbReference>
<feature type="binding site" evidence="10">
    <location>
        <position position="124"/>
    </location>
    <ligand>
        <name>L-histidine</name>
        <dbReference type="ChEBI" id="CHEBI:57595"/>
    </ligand>
</feature>
<dbReference type="AlphaFoldDB" id="A0A833MB87"/>
<keyword evidence="6 9" id="KW-0028">Amino-acid biosynthesis</keyword>
<dbReference type="InterPro" id="IPR045864">
    <property type="entry name" value="aa-tRNA-synth_II/BPL/LPL"/>
</dbReference>
<evidence type="ECO:0000256" key="8">
    <source>
        <dbReference type="ARBA" id="ARBA00025246"/>
    </source>
</evidence>
<comment type="pathway">
    <text evidence="2 9">Amino-acid biosynthesis; L-histidine biosynthesis; L-histidine from 5-phospho-alpha-D-ribose 1-diphosphate: step 1/9.</text>
</comment>
<feature type="binding site" evidence="10">
    <location>
        <begin position="80"/>
        <end position="82"/>
    </location>
    <ligand>
        <name>L-histidine</name>
        <dbReference type="ChEBI" id="CHEBI:57595"/>
    </ligand>
</feature>
<dbReference type="SUPFAM" id="SSF55681">
    <property type="entry name" value="Class II aaRS and biotin synthetases"/>
    <property type="match status" value="1"/>
</dbReference>
<comment type="miscellaneous">
    <text evidence="9">This function is generally fulfilled by the C-terminal part of HisG, which is missing in some bacteria such as this one.</text>
</comment>
<feature type="domain" description="Aminoacyl-transfer RNA synthetases class-II family profile" evidence="11">
    <location>
        <begin position="22"/>
        <end position="382"/>
    </location>
</feature>
<dbReference type="GO" id="GO:0000105">
    <property type="term" value="P:L-histidine biosynthetic process"/>
    <property type="evidence" value="ECO:0007669"/>
    <property type="project" value="UniProtKB-UniRule"/>
</dbReference>
<dbReference type="GO" id="GO:0004821">
    <property type="term" value="F:histidine-tRNA ligase activity"/>
    <property type="evidence" value="ECO:0007669"/>
    <property type="project" value="TreeGrafter"/>
</dbReference>
<evidence type="ECO:0000256" key="3">
    <source>
        <dbReference type="ARBA" id="ARBA00005539"/>
    </source>
</evidence>
<dbReference type="HAMAP" id="MF_00125">
    <property type="entry name" value="HisZ"/>
    <property type="match status" value="1"/>
</dbReference>
<keyword evidence="13" id="KW-1185">Reference proteome</keyword>
<keyword evidence="12" id="KW-0328">Glycosyltransferase</keyword>
<comment type="subcellular location">
    <subcellularLocation>
        <location evidence="1 9">Cytoplasm</location>
    </subcellularLocation>
</comment>
<feature type="binding site" evidence="10">
    <location>
        <position position="110"/>
    </location>
    <ligand>
        <name>L-histidine</name>
        <dbReference type="ChEBI" id="CHEBI:57595"/>
    </ligand>
</feature>
<dbReference type="EMBL" id="WBZB01000007">
    <property type="protein sequence ID" value="KAB3532724.1"/>
    <property type="molecule type" value="Genomic_DNA"/>
</dbReference>
<dbReference type="RefSeq" id="WP_151864692.1">
    <property type="nucleotide sequence ID" value="NZ_WBZB01000007.1"/>
</dbReference>
<keyword evidence="12" id="KW-0808">Transferase</keyword>
<organism evidence="12 13">
    <name type="scientific">Alkaliphilus serpentinus</name>
    <dbReference type="NCBI Taxonomy" id="1482731"/>
    <lineage>
        <taxon>Bacteria</taxon>
        <taxon>Bacillati</taxon>
        <taxon>Bacillota</taxon>
        <taxon>Clostridia</taxon>
        <taxon>Peptostreptococcales</taxon>
        <taxon>Natronincolaceae</taxon>
        <taxon>Alkaliphilus</taxon>
    </lineage>
</organism>
<dbReference type="Pfam" id="PF13393">
    <property type="entry name" value="tRNA-synt_His"/>
    <property type="match status" value="1"/>
</dbReference>
<comment type="similarity">
    <text evidence="3 9">Belongs to the class-II aminoacyl-tRNA synthetase family. HisZ subfamily.</text>
</comment>
<evidence type="ECO:0000256" key="4">
    <source>
        <dbReference type="ARBA" id="ARBA00020397"/>
    </source>
</evidence>
<dbReference type="InterPro" id="IPR004517">
    <property type="entry name" value="HisZ"/>
</dbReference>
<dbReference type="GO" id="GO:0006427">
    <property type="term" value="P:histidyl-tRNA aminoacylation"/>
    <property type="evidence" value="ECO:0007669"/>
    <property type="project" value="TreeGrafter"/>
</dbReference>
<dbReference type="NCBIfam" id="TIGR00443">
    <property type="entry name" value="hisZ_biosyn_reg"/>
    <property type="match status" value="1"/>
</dbReference>
<dbReference type="InterPro" id="IPR006195">
    <property type="entry name" value="aa-tRNA-synth_II"/>
</dbReference>
<evidence type="ECO:0000256" key="10">
    <source>
        <dbReference type="PIRSR" id="PIRSR001549-1"/>
    </source>
</evidence>
<evidence type="ECO:0000256" key="7">
    <source>
        <dbReference type="ARBA" id="ARBA00023102"/>
    </source>
</evidence>
<proteinExistence type="inferred from homology"/>
<dbReference type="GO" id="GO:0140096">
    <property type="term" value="F:catalytic activity, acting on a protein"/>
    <property type="evidence" value="ECO:0007669"/>
    <property type="project" value="UniProtKB-ARBA"/>
</dbReference>
<evidence type="ECO:0000256" key="1">
    <source>
        <dbReference type="ARBA" id="ARBA00004496"/>
    </source>
</evidence>
<sequence length="401" mass="45373">MKKKVILPEGVEDLLIDDCHFRREIEGKLMRYLELAGYMEVQTPTLEYYDLFSHDYLSQYGNRMFKLVDTNGSLLVLRPDCTIPIARMVATKMKDFTYPIKLSYLNNVFRMDQEQSGRKREYRQAGVEIFGVDSYKADVEAIVTAIEALLSLGLMEFQIEIGQVKIIKGILKTLETTEDHQVAILQAIENKNLIRLKELLDAFDLQADTQKLIEMLPTLMGNPYDVFTKLNEMVLTRDVEEGLNELKKVLNLVKEYGYEEYIQLDLGMVAHMDYYTGIVFKGFYKGLGTVILSGGRYDGLMEDFGLSCSATGFAFVVNKLIKAIKIQGEYTLSKNKHILIVAADSKYNKASAIAKKDRSEGNIVEIALAEDLDNYIKHRRVDEVMVISNCSEAGGVGYGGS</sequence>
<accession>A0A833MB87</accession>
<keyword evidence="5 9" id="KW-0963">Cytoplasm</keyword>
<evidence type="ECO:0000256" key="2">
    <source>
        <dbReference type="ARBA" id="ARBA00004667"/>
    </source>
</evidence>
<comment type="function">
    <text evidence="8 9">Required for the first step of histidine biosynthesis. May allow the feedback regulation of ATP phosphoribosyltransferase activity by histidine.</text>
</comment>
<dbReference type="Gene3D" id="3.30.930.10">
    <property type="entry name" value="Bira Bifunctional Protein, Domain 2"/>
    <property type="match status" value="1"/>
</dbReference>
<dbReference type="OrthoDB" id="9800814at2"/>
<dbReference type="UniPathway" id="UPA00031">
    <property type="reaction ID" value="UER00006"/>
</dbReference>
<dbReference type="PANTHER" id="PTHR43707:SF6">
    <property type="entry name" value="ATP PHOSPHORIBOSYLTRANSFERASE REGULATORY SUBUNIT"/>
    <property type="match status" value="1"/>
</dbReference>
<dbReference type="GO" id="GO:0016757">
    <property type="term" value="F:glycosyltransferase activity"/>
    <property type="evidence" value="ECO:0007669"/>
    <property type="project" value="UniProtKB-KW"/>
</dbReference>
<keyword evidence="7 9" id="KW-0368">Histidine biosynthesis</keyword>
<reference evidence="12 13" key="1">
    <citation type="submission" date="2019-10" db="EMBL/GenBank/DDBJ databases">
        <title>Alkaliphilus serpentinus sp. nov. and Alkaliphilus pronyensis sp. nov., two novel anaerobic alkaliphilic species isolated from the serpentinized-hosted hydrothermal field of the Prony Bay (New Caledonia).</title>
        <authorList>
            <person name="Postec A."/>
        </authorList>
    </citation>
    <scope>NUCLEOTIDE SEQUENCE [LARGE SCALE GENOMIC DNA]</scope>
    <source>
        <strain evidence="12 13">LacT</strain>
    </source>
</reference>
<dbReference type="Proteomes" id="UP000465601">
    <property type="component" value="Unassembled WGS sequence"/>
</dbReference>
<dbReference type="PANTHER" id="PTHR43707">
    <property type="entry name" value="HISTIDYL-TRNA SYNTHETASE"/>
    <property type="match status" value="1"/>
</dbReference>
<comment type="caution">
    <text evidence="12">The sequence shown here is derived from an EMBL/GenBank/DDBJ whole genome shotgun (WGS) entry which is preliminary data.</text>
</comment>
<dbReference type="InterPro" id="IPR004516">
    <property type="entry name" value="HisRS/HisZ"/>
</dbReference>
<dbReference type="InterPro" id="IPR041715">
    <property type="entry name" value="HisRS-like_core"/>
</dbReference>